<dbReference type="PROSITE" id="PS01063">
    <property type="entry name" value="SIGMA70_ECF"/>
    <property type="match status" value="1"/>
</dbReference>
<evidence type="ECO:0000259" key="9">
    <source>
        <dbReference type="Pfam" id="PF08281"/>
    </source>
</evidence>
<dbReference type="NCBIfam" id="TIGR02937">
    <property type="entry name" value="sigma70-ECF"/>
    <property type="match status" value="1"/>
</dbReference>
<feature type="domain" description="RNA polymerase sigma factor 70 region 4 type 2" evidence="9">
    <location>
        <begin position="129"/>
        <end position="180"/>
    </location>
</feature>
<dbReference type="SUPFAM" id="SSF88659">
    <property type="entry name" value="Sigma3 and sigma4 domains of RNA polymerase sigma factors"/>
    <property type="match status" value="1"/>
</dbReference>
<dbReference type="InterPro" id="IPR014284">
    <property type="entry name" value="RNA_pol_sigma-70_dom"/>
</dbReference>
<dbReference type="Gene3D" id="1.10.1740.10">
    <property type="match status" value="1"/>
</dbReference>
<dbReference type="RefSeq" id="WP_377334558.1">
    <property type="nucleotide sequence ID" value="NZ_JBHSGB010000010.1"/>
</dbReference>
<keyword evidence="3 6" id="KW-0731">Sigma factor</keyword>
<evidence type="ECO:0000256" key="4">
    <source>
        <dbReference type="ARBA" id="ARBA00023125"/>
    </source>
</evidence>
<dbReference type="Gene3D" id="1.10.10.10">
    <property type="entry name" value="Winged helix-like DNA-binding domain superfamily/Winged helix DNA-binding domain"/>
    <property type="match status" value="1"/>
</dbReference>
<dbReference type="Pfam" id="PF08281">
    <property type="entry name" value="Sigma70_r4_2"/>
    <property type="match status" value="1"/>
</dbReference>
<dbReference type="Pfam" id="PF04542">
    <property type="entry name" value="Sigma70_r2"/>
    <property type="match status" value="1"/>
</dbReference>
<evidence type="ECO:0000256" key="5">
    <source>
        <dbReference type="ARBA" id="ARBA00023163"/>
    </source>
</evidence>
<evidence type="ECO:0000256" key="2">
    <source>
        <dbReference type="ARBA" id="ARBA00023015"/>
    </source>
</evidence>
<dbReference type="SUPFAM" id="SSF88946">
    <property type="entry name" value="Sigma2 domain of RNA polymerase sigma factors"/>
    <property type="match status" value="1"/>
</dbReference>
<keyword evidence="7" id="KW-0812">Transmembrane</keyword>
<sequence>MTSQTQEQRLLPDVLAAGQGDVQAFSRLMQQSQRTVSSIALAIVKDLDASEDITQQVFIYAWKQLHSLNNPASFLPWLRQITRYRAFHYLRDNRVQSTERGEEAEALLESFCSGIEPEQDLAREQQNQLIGSLIEQLPDESREIVLLFYREEQNSQQVAQLLGLTEANVRKKLQRVRELLKAQWLRRGGELLCSTAPGLGLTTAVCAVLSSVAPPAAAATVSGLAASQSGWAKWLLLFSGAMLGAFVAVIGVIIGMQQPIKNADSPVLRQQLRKLRNQTVAWVLLSGLALTAAYELTSGAVAPLLCFTVFLAGLSRQQYRMWQLIAPGLEQKALFSAAGRRSVLWQKLGCLFGLVVGYGGGLFGMVYGLIQSGRL</sequence>
<gene>
    <name evidence="10" type="ORF">ACFO3I_13185</name>
</gene>
<dbReference type="InterPro" id="IPR039425">
    <property type="entry name" value="RNA_pol_sigma-70-like"/>
</dbReference>
<evidence type="ECO:0000313" key="11">
    <source>
        <dbReference type="Proteomes" id="UP001595962"/>
    </source>
</evidence>
<evidence type="ECO:0000256" key="3">
    <source>
        <dbReference type="ARBA" id="ARBA00023082"/>
    </source>
</evidence>
<evidence type="ECO:0000313" key="10">
    <source>
        <dbReference type="EMBL" id="MFC4655964.1"/>
    </source>
</evidence>
<comment type="caution">
    <text evidence="10">The sequence shown here is derived from an EMBL/GenBank/DDBJ whole genome shotgun (WGS) entry which is preliminary data.</text>
</comment>
<evidence type="ECO:0000259" key="8">
    <source>
        <dbReference type="Pfam" id="PF04542"/>
    </source>
</evidence>
<keyword evidence="2 6" id="KW-0805">Transcription regulation</keyword>
<name>A0ABV9JP60_9GAMM</name>
<dbReference type="InterPro" id="IPR013325">
    <property type="entry name" value="RNA_pol_sigma_r2"/>
</dbReference>
<dbReference type="PANTHER" id="PTHR43133:SF25">
    <property type="entry name" value="RNA POLYMERASE SIGMA FACTOR RFAY-RELATED"/>
    <property type="match status" value="1"/>
</dbReference>
<accession>A0ABV9JP60</accession>
<dbReference type="EMBL" id="JBHSGB010000010">
    <property type="protein sequence ID" value="MFC4655964.1"/>
    <property type="molecule type" value="Genomic_DNA"/>
</dbReference>
<feature type="transmembrane region" description="Helical" evidence="7">
    <location>
        <begin position="300"/>
        <end position="315"/>
    </location>
</feature>
<dbReference type="InterPro" id="IPR036388">
    <property type="entry name" value="WH-like_DNA-bd_sf"/>
</dbReference>
<keyword evidence="7" id="KW-0472">Membrane</keyword>
<feature type="transmembrane region" description="Helical" evidence="7">
    <location>
        <begin position="234"/>
        <end position="254"/>
    </location>
</feature>
<dbReference type="InterPro" id="IPR000838">
    <property type="entry name" value="RNA_pol_sigma70_ECF_CS"/>
</dbReference>
<protein>
    <recommendedName>
        <fullName evidence="6">RNA polymerase sigma factor</fullName>
    </recommendedName>
</protein>
<reference evidence="11" key="1">
    <citation type="journal article" date="2019" name="Int. J. Syst. Evol. Microbiol.">
        <title>The Global Catalogue of Microorganisms (GCM) 10K type strain sequencing project: providing services to taxonomists for standard genome sequencing and annotation.</title>
        <authorList>
            <consortium name="The Broad Institute Genomics Platform"/>
            <consortium name="The Broad Institute Genome Sequencing Center for Infectious Disease"/>
            <person name="Wu L."/>
            <person name="Ma J."/>
        </authorList>
    </citation>
    <scope>NUCLEOTIDE SEQUENCE [LARGE SCALE GENOMIC DNA]</scope>
    <source>
        <strain evidence="11">DT28</strain>
    </source>
</reference>
<comment type="similarity">
    <text evidence="1 6">Belongs to the sigma-70 factor family. ECF subfamily.</text>
</comment>
<keyword evidence="7" id="KW-1133">Transmembrane helix</keyword>
<keyword evidence="4 6" id="KW-0238">DNA-binding</keyword>
<dbReference type="InterPro" id="IPR013324">
    <property type="entry name" value="RNA_pol_sigma_r3/r4-like"/>
</dbReference>
<feature type="domain" description="RNA polymerase sigma-70 region 2" evidence="8">
    <location>
        <begin position="28"/>
        <end position="94"/>
    </location>
</feature>
<organism evidence="10 11">
    <name type="scientific">Rheinheimera marina</name>
    <dbReference type="NCBI Taxonomy" id="1774958"/>
    <lineage>
        <taxon>Bacteria</taxon>
        <taxon>Pseudomonadati</taxon>
        <taxon>Pseudomonadota</taxon>
        <taxon>Gammaproteobacteria</taxon>
        <taxon>Chromatiales</taxon>
        <taxon>Chromatiaceae</taxon>
        <taxon>Rheinheimera</taxon>
    </lineage>
</organism>
<dbReference type="InterPro" id="IPR007627">
    <property type="entry name" value="RNA_pol_sigma70_r2"/>
</dbReference>
<keyword evidence="11" id="KW-1185">Reference proteome</keyword>
<evidence type="ECO:0000256" key="7">
    <source>
        <dbReference type="SAM" id="Phobius"/>
    </source>
</evidence>
<feature type="transmembrane region" description="Helical" evidence="7">
    <location>
        <begin position="348"/>
        <end position="370"/>
    </location>
</feature>
<evidence type="ECO:0000256" key="1">
    <source>
        <dbReference type="ARBA" id="ARBA00010641"/>
    </source>
</evidence>
<keyword evidence="5 6" id="KW-0804">Transcription</keyword>
<dbReference type="Proteomes" id="UP001595962">
    <property type="component" value="Unassembled WGS sequence"/>
</dbReference>
<dbReference type="InterPro" id="IPR013249">
    <property type="entry name" value="RNA_pol_sigma70_r4_t2"/>
</dbReference>
<evidence type="ECO:0000256" key="6">
    <source>
        <dbReference type="RuleBase" id="RU000716"/>
    </source>
</evidence>
<dbReference type="PANTHER" id="PTHR43133">
    <property type="entry name" value="RNA POLYMERASE ECF-TYPE SIGMA FACTO"/>
    <property type="match status" value="1"/>
</dbReference>
<dbReference type="CDD" id="cd06171">
    <property type="entry name" value="Sigma70_r4"/>
    <property type="match status" value="1"/>
</dbReference>
<proteinExistence type="inferred from homology"/>